<comment type="similarity">
    <text evidence="1 7">Belongs to the acylphosphatase family.</text>
</comment>
<dbReference type="VEuPathDB" id="VectorBase:AALF011176"/>
<evidence type="ECO:0000313" key="9">
    <source>
        <dbReference type="EMBL" id="JAC07917.1"/>
    </source>
</evidence>
<accession>A0A023EEW2</accession>
<evidence type="ECO:0000256" key="2">
    <source>
        <dbReference type="ARBA" id="ARBA00012150"/>
    </source>
</evidence>
<protein>
    <recommendedName>
        <fullName evidence="2 5">Acylphosphatase</fullName>
        <ecNumber evidence="2 5">3.6.1.7</ecNumber>
    </recommendedName>
</protein>
<dbReference type="FunFam" id="3.30.70.100:FF:000011">
    <property type="entry name" value="Acylphosphatase"/>
    <property type="match status" value="1"/>
</dbReference>
<proteinExistence type="evidence at transcript level"/>
<dbReference type="VEuPathDB" id="VectorBase:AALC636_034413"/>
<organism evidence="9">
    <name type="scientific">Aedes albopictus</name>
    <name type="common">Asian tiger mosquito</name>
    <name type="synonym">Stegomyia albopicta</name>
    <dbReference type="NCBI Taxonomy" id="7160"/>
    <lineage>
        <taxon>Eukaryota</taxon>
        <taxon>Metazoa</taxon>
        <taxon>Ecdysozoa</taxon>
        <taxon>Arthropoda</taxon>
        <taxon>Hexapoda</taxon>
        <taxon>Insecta</taxon>
        <taxon>Pterygota</taxon>
        <taxon>Neoptera</taxon>
        <taxon>Endopterygota</taxon>
        <taxon>Diptera</taxon>
        <taxon>Nematocera</taxon>
        <taxon>Culicoidea</taxon>
        <taxon>Culicidae</taxon>
        <taxon>Culicinae</taxon>
        <taxon>Aedini</taxon>
        <taxon>Aedes</taxon>
        <taxon>Stegomyia</taxon>
    </lineage>
</organism>
<evidence type="ECO:0000256" key="3">
    <source>
        <dbReference type="ARBA" id="ARBA00022801"/>
    </source>
</evidence>
<dbReference type="SUPFAM" id="SSF54975">
    <property type="entry name" value="Acylphosphatase/BLUF domain-like"/>
    <property type="match status" value="1"/>
</dbReference>
<dbReference type="PRINTS" id="PR00112">
    <property type="entry name" value="ACYLPHPHTASE"/>
</dbReference>
<dbReference type="PANTHER" id="PTHR10029:SF3">
    <property type="entry name" value="ACYLPHOSPHATASE-RELATED"/>
    <property type="match status" value="1"/>
</dbReference>
<dbReference type="InterPro" id="IPR001792">
    <property type="entry name" value="Acylphosphatase-like_dom"/>
</dbReference>
<dbReference type="EMBL" id="GAPW01005681">
    <property type="protein sequence ID" value="JAC07917.1"/>
    <property type="molecule type" value="mRNA"/>
</dbReference>
<keyword evidence="3 5" id="KW-0378">Hydrolase</keyword>
<name>A0A023EEW2_AEDAL</name>
<dbReference type="PROSITE" id="PS00150">
    <property type="entry name" value="ACYLPHOSPHATASE_1"/>
    <property type="match status" value="1"/>
</dbReference>
<feature type="active site" evidence="5">
    <location>
        <position position="87"/>
    </location>
</feature>
<comment type="catalytic activity">
    <reaction evidence="4 5 6">
        <text>an acyl phosphate + H2O = a carboxylate + phosphate + H(+)</text>
        <dbReference type="Rhea" id="RHEA:14965"/>
        <dbReference type="ChEBI" id="CHEBI:15377"/>
        <dbReference type="ChEBI" id="CHEBI:15378"/>
        <dbReference type="ChEBI" id="CHEBI:29067"/>
        <dbReference type="ChEBI" id="CHEBI:43474"/>
        <dbReference type="ChEBI" id="CHEBI:59918"/>
        <dbReference type="EC" id="3.6.1.7"/>
    </reaction>
</comment>
<feature type="domain" description="Acylphosphatase-like" evidence="8">
    <location>
        <begin position="54"/>
        <end position="144"/>
    </location>
</feature>
<reference evidence="9" key="1">
    <citation type="journal article" date="2014" name="PLoS Negl. Trop. Dis.">
        <title>Identification and characterization of seminal fluid proteins in the Asian tiger mosquito, Aedes albopictus.</title>
        <authorList>
            <person name="Boes K.E."/>
            <person name="Ribeiro J.M."/>
            <person name="Wong A."/>
            <person name="Harrington L.C."/>
            <person name="Wolfner M.F."/>
            <person name="Sirot L.K."/>
        </authorList>
    </citation>
    <scope>NUCLEOTIDE SEQUENCE</scope>
    <source>
        <tissue evidence="9">Reproductive organs</tissue>
    </source>
</reference>
<dbReference type="EC" id="3.6.1.7" evidence="2 5"/>
<dbReference type="Pfam" id="PF00708">
    <property type="entry name" value="Acylphosphatase"/>
    <property type="match status" value="1"/>
</dbReference>
<evidence type="ECO:0000256" key="7">
    <source>
        <dbReference type="RuleBase" id="RU004168"/>
    </source>
</evidence>
<dbReference type="InterPro" id="IPR036046">
    <property type="entry name" value="Acylphosphatase-like_dom_sf"/>
</dbReference>
<dbReference type="AlphaFoldDB" id="A0A023EEW2"/>
<feature type="active site" evidence="5">
    <location>
        <position position="69"/>
    </location>
</feature>
<evidence type="ECO:0000256" key="4">
    <source>
        <dbReference type="ARBA" id="ARBA00047645"/>
    </source>
</evidence>
<evidence type="ECO:0000259" key="8">
    <source>
        <dbReference type="PROSITE" id="PS51160"/>
    </source>
</evidence>
<dbReference type="PANTHER" id="PTHR10029">
    <property type="entry name" value="ACYLPHOSPHATASE"/>
    <property type="match status" value="1"/>
</dbReference>
<evidence type="ECO:0000256" key="5">
    <source>
        <dbReference type="PROSITE-ProRule" id="PRU00520"/>
    </source>
</evidence>
<dbReference type="InterPro" id="IPR020456">
    <property type="entry name" value="Acylphosphatase"/>
</dbReference>
<dbReference type="InterPro" id="IPR017968">
    <property type="entry name" value="Acylphosphatase_CS"/>
</dbReference>
<evidence type="ECO:0000256" key="6">
    <source>
        <dbReference type="RuleBase" id="RU000553"/>
    </source>
</evidence>
<sequence>MRQRRLIGARFSMFVRVAFLVCYVFLIVPIVATDDESASDRKGPLSEMAGKLFACDFEVFGIVQGVFFRKYTQKQATSLGLKGWCMNTRDGTVKGQMEGEVKPMNEMKHWLQTKGSPTSRIDKAVFSEMKEIVKYSFNDFSIKR</sequence>
<dbReference type="Gene3D" id="3.30.70.100">
    <property type="match status" value="1"/>
</dbReference>
<dbReference type="PROSITE" id="PS00151">
    <property type="entry name" value="ACYLPHOSPHATASE_2"/>
    <property type="match status" value="1"/>
</dbReference>
<dbReference type="PROSITE" id="PS51160">
    <property type="entry name" value="ACYLPHOSPHATASE_3"/>
    <property type="match status" value="1"/>
</dbReference>
<dbReference type="GO" id="GO:0003998">
    <property type="term" value="F:acylphosphatase activity"/>
    <property type="evidence" value="ECO:0007669"/>
    <property type="project" value="UniProtKB-EC"/>
</dbReference>
<evidence type="ECO:0000256" key="1">
    <source>
        <dbReference type="ARBA" id="ARBA00005614"/>
    </source>
</evidence>
<dbReference type="VEuPathDB" id="VectorBase:AALFPA_064145"/>